<protein>
    <submittedName>
        <fullName evidence="1">Uncharacterized protein</fullName>
    </submittedName>
</protein>
<comment type="caution">
    <text evidence="1">The sequence shown here is derived from an EMBL/GenBank/DDBJ whole genome shotgun (WGS) entry which is preliminary data.</text>
</comment>
<reference evidence="1 2" key="1">
    <citation type="submission" date="2017-11" db="EMBL/GenBank/DDBJ databases">
        <title>Bacillus camelliae sp. nov., isolated from pu'er tea.</title>
        <authorList>
            <person name="Niu L."/>
        </authorList>
    </citation>
    <scope>NUCLEOTIDE SEQUENCE [LARGE SCALE GENOMIC DNA]</scope>
    <source>
        <strain evidence="1 2">7578-1</strain>
    </source>
</reference>
<dbReference type="EMBL" id="PIQO01000016">
    <property type="protein sequence ID" value="PKR83660.1"/>
    <property type="molecule type" value="Genomic_DNA"/>
</dbReference>
<dbReference type="RefSeq" id="WP_101355580.1">
    <property type="nucleotide sequence ID" value="NZ_PIQO01000016.1"/>
</dbReference>
<sequence length="59" mass="6503">MDKLSYPTDGHSGKTASLVRNSSYRDKAIELAVSTHRGQIGRLSIGGAWHHVNECAFFE</sequence>
<organism evidence="1 2">
    <name type="scientific">Heyndrickxia camelliae</name>
    <dbReference type="NCBI Taxonomy" id="1707093"/>
    <lineage>
        <taxon>Bacteria</taxon>
        <taxon>Bacillati</taxon>
        <taxon>Bacillota</taxon>
        <taxon>Bacilli</taxon>
        <taxon>Bacillales</taxon>
        <taxon>Bacillaceae</taxon>
        <taxon>Heyndrickxia</taxon>
    </lineage>
</organism>
<keyword evidence="2" id="KW-1185">Reference proteome</keyword>
<dbReference type="AlphaFoldDB" id="A0A2N3LGA3"/>
<gene>
    <name evidence="1" type="ORF">CWO92_17890</name>
</gene>
<proteinExistence type="predicted"/>
<evidence type="ECO:0000313" key="2">
    <source>
        <dbReference type="Proteomes" id="UP000233440"/>
    </source>
</evidence>
<evidence type="ECO:0000313" key="1">
    <source>
        <dbReference type="EMBL" id="PKR83660.1"/>
    </source>
</evidence>
<dbReference type="Proteomes" id="UP000233440">
    <property type="component" value="Unassembled WGS sequence"/>
</dbReference>
<name>A0A2N3LGA3_9BACI</name>
<accession>A0A2N3LGA3</accession>